<dbReference type="EMBL" id="KU253712">
    <property type="protein sequence ID" value="AMB18714.1"/>
    <property type="molecule type" value="Genomic_DNA"/>
</dbReference>
<keyword evidence="2" id="KW-1185">Reference proteome</keyword>
<sequence>MGLFTPYMCRICHRVRIMAVEETVIKVFTPPSFEGVTSIAILEELLQDSAAKLDVNFVSHLDFSNYQQFSDANVILVLGIPYKGYTLPEEFSIAVGNPFTHFIHLSTYGEHILEEGVTSVVNENADPVLQLAYLLKDDGFKGILGTYVSFTDKAEVMIHAVNAYRTWTWENNNVTRMLLALYQGCFKWLPHAVRGKSLSEVVEAYAPVIQGQMQKQKDYIEKKVKMTKTYDVDVLNLRCKLKVVLAEEYINELANELLNQEIDTPVIVCVARTTKSNDLFSIRTKGVHAGQVAGWINNGGGKEQVASVFTGVSYAELMGHGLIRTFAEHSYE</sequence>
<dbReference type="KEGG" id="vg:28801793"/>
<dbReference type="GeneID" id="28801793"/>
<dbReference type="OrthoDB" id="10339at10239"/>
<reference evidence="1 2" key="1">
    <citation type="journal article" date="2016" name="Genome Announc.">
        <title>Complete Genome Sequence of Bacillus megaterium Bacteriophage Eldridge.</title>
        <authorList>
            <person name="Reveille A.M."/>
            <person name="Eldridge K.A."/>
            <person name="Temple L.M."/>
        </authorList>
    </citation>
    <scope>NUCLEOTIDE SEQUENCE [LARGE SCALE GENOMIC DNA]</scope>
</reference>
<organism evidence="1 2">
    <name type="scientific">Bacillus phage Eldridge</name>
    <dbReference type="NCBI Taxonomy" id="1776293"/>
    <lineage>
        <taxon>Viruses</taxon>
        <taxon>Duplodnaviria</taxon>
        <taxon>Heunggongvirae</taxon>
        <taxon>Uroviricota</taxon>
        <taxon>Caudoviricetes</taxon>
        <taxon>Herelleviridae</taxon>
        <taxon>Bastillevirinae</taxon>
        <taxon>Eldridgevirus</taxon>
        <taxon>Eldridgevirus eldridge</taxon>
    </lineage>
</organism>
<evidence type="ECO:0000313" key="2">
    <source>
        <dbReference type="Proteomes" id="UP000204502"/>
    </source>
</evidence>
<proteinExistence type="predicted"/>
<accession>A0A110A2A5</accession>
<protein>
    <recommendedName>
        <fullName evidence="3">Exopolyphosphatase</fullName>
    </recommendedName>
</protein>
<dbReference type="RefSeq" id="YP_009274838.1">
    <property type="nucleotide sequence ID" value="NC_030920.1"/>
</dbReference>
<name>A0A110A2A5_9CAUD</name>
<evidence type="ECO:0008006" key="3">
    <source>
        <dbReference type="Google" id="ProtNLM"/>
    </source>
</evidence>
<dbReference type="Proteomes" id="UP000204502">
    <property type="component" value="Segment"/>
</dbReference>
<evidence type="ECO:0000313" key="1">
    <source>
        <dbReference type="EMBL" id="AMB18714.1"/>
    </source>
</evidence>
<gene>
    <name evidence="1" type="ORF">Eldridge_0134</name>
</gene>